<dbReference type="EMBL" id="AP021881">
    <property type="protein sequence ID" value="BBP00347.1"/>
    <property type="molecule type" value="Genomic_DNA"/>
</dbReference>
<reference evidence="2" key="1">
    <citation type="submission" date="2019-11" db="EMBL/GenBank/DDBJ databases">
        <title>Isolation and characterization of a novel species in the genus Sulfuriferula.</title>
        <authorList>
            <person name="Mochizuki J."/>
            <person name="Kojima H."/>
            <person name="Fukui M."/>
        </authorList>
    </citation>
    <scope>NUCLEOTIDE SEQUENCE [LARGE SCALE GENOMIC DNA]</scope>
    <source>
        <strain evidence="2">SGTM</strain>
    </source>
</reference>
<dbReference type="KEGG" id="sniv:SFSGTM_10550"/>
<evidence type="ECO:0000313" key="1">
    <source>
        <dbReference type="EMBL" id="BBP00347.1"/>
    </source>
</evidence>
<dbReference type="Gene3D" id="3.30.565.10">
    <property type="entry name" value="Histidine kinase-like ATPase, C-terminal domain"/>
    <property type="match status" value="1"/>
</dbReference>
<protein>
    <submittedName>
        <fullName evidence="1">ATPase</fullName>
    </submittedName>
</protein>
<name>A0A809SD58_9PROT</name>
<keyword evidence="2" id="KW-1185">Reference proteome</keyword>
<sequence length="503" mass="56819">MNTSAQATASNMITHPLEENLDIVDPNASSMVEALRDIGYSLESAVADVIDNSITATATRIDIRFGWEAGGAPWLAIIDNGYGMSESELVEAMRPGGKDPHEFRGPNDLGRFGLGLKTASFSQCRKVTVVTTSNKTLLARQWDLDLVRARNKWVLKTPTSLELEALPGLSMLGVKGTMVLWQVLDRLDLGNAPEKVHQVMNERVASICEHVALVFHRFISGEPKYPKVVIAVNNNPIEAFDPFNAKHPATMHLGEEPLDIENETVTFRPYILPHHSRVSAEEYERLGGSEGYLRGQGFYIYRNRRLIIHGTWFRMARQDEMTKLARVQVDIPNTLDHLWTIDVRKSRAKPPEAVKKRLRSILDRIRDTAKRPYNHRGTKSISLHGEPIWQRLYHNEHVSYQPNNKHAILGEFRSDLPAEMRMKFDGILFVIGKSIPFAAIFNDMATRPKETDSNTDTAEALEKLANLLFEDMVSINPQYVSKMMSSIEPFASNPDFISAYIKR</sequence>
<accession>A0A809SD58</accession>
<organism evidence="1 2">
    <name type="scientific">Sulfuriferula nivalis</name>
    <dbReference type="NCBI Taxonomy" id="2675298"/>
    <lineage>
        <taxon>Bacteria</taxon>
        <taxon>Pseudomonadati</taxon>
        <taxon>Pseudomonadota</taxon>
        <taxon>Betaproteobacteria</taxon>
        <taxon>Nitrosomonadales</taxon>
        <taxon>Sulfuricellaceae</taxon>
        <taxon>Sulfuriferula</taxon>
    </lineage>
</organism>
<dbReference type="AlphaFoldDB" id="A0A809SD58"/>
<dbReference type="Proteomes" id="UP000463939">
    <property type="component" value="Chromosome"/>
</dbReference>
<dbReference type="Pfam" id="PF13589">
    <property type="entry name" value="HATPase_c_3"/>
    <property type="match status" value="1"/>
</dbReference>
<dbReference type="RefSeq" id="WP_162084288.1">
    <property type="nucleotide sequence ID" value="NZ_AP021881.1"/>
</dbReference>
<dbReference type="InterPro" id="IPR036890">
    <property type="entry name" value="HATPase_C_sf"/>
</dbReference>
<evidence type="ECO:0000313" key="2">
    <source>
        <dbReference type="Proteomes" id="UP000463939"/>
    </source>
</evidence>
<gene>
    <name evidence="1" type="ORF">SFSGTM_10550</name>
</gene>
<proteinExistence type="predicted"/>
<dbReference type="SUPFAM" id="SSF55874">
    <property type="entry name" value="ATPase domain of HSP90 chaperone/DNA topoisomerase II/histidine kinase"/>
    <property type="match status" value="1"/>
</dbReference>